<gene>
    <name evidence="1" type="ORF">GHV41_22280</name>
</gene>
<dbReference type="Pfam" id="PF05269">
    <property type="entry name" value="Phage_CII"/>
    <property type="match status" value="1"/>
</dbReference>
<dbReference type="AlphaFoldDB" id="A0A5Q2VIQ4"/>
<accession>A0A5Q2VIQ4</accession>
<sequence>MELANYSKPTEQEINRAETDLLLTLSLVSNREFARLAGCHESKISRTDWRYIATILCVAKKSLEFSPLGMMVQEVVNAVNAKKQKPLGVKNTINQISMDF</sequence>
<protein>
    <recommendedName>
        <fullName evidence="3">Regulatory protein CII</fullName>
    </recommendedName>
</protein>
<organism evidence="1 2">
    <name type="scientific">Serratia proteamaculans</name>
    <dbReference type="NCBI Taxonomy" id="28151"/>
    <lineage>
        <taxon>Bacteria</taxon>
        <taxon>Pseudomonadati</taxon>
        <taxon>Pseudomonadota</taxon>
        <taxon>Gammaproteobacteria</taxon>
        <taxon>Enterobacterales</taxon>
        <taxon>Yersiniaceae</taxon>
        <taxon>Serratia</taxon>
    </lineage>
</organism>
<dbReference type="InterPro" id="IPR007933">
    <property type="entry name" value="Transcrpt_activ_CII"/>
</dbReference>
<dbReference type="RefSeq" id="WP_153860128.1">
    <property type="nucleotide sequence ID" value="NZ_CP045913.1"/>
</dbReference>
<name>A0A5Q2VIQ4_SERPR</name>
<proteinExistence type="predicted"/>
<dbReference type="GO" id="GO:0006355">
    <property type="term" value="P:regulation of DNA-templated transcription"/>
    <property type="evidence" value="ECO:0007669"/>
    <property type="project" value="InterPro"/>
</dbReference>
<dbReference type="EMBL" id="CP045913">
    <property type="protein sequence ID" value="QGH63401.1"/>
    <property type="molecule type" value="Genomic_DNA"/>
</dbReference>
<dbReference type="Proteomes" id="UP000381260">
    <property type="component" value="Chromosome"/>
</dbReference>
<evidence type="ECO:0000313" key="2">
    <source>
        <dbReference type="Proteomes" id="UP000381260"/>
    </source>
</evidence>
<evidence type="ECO:0008006" key="3">
    <source>
        <dbReference type="Google" id="ProtNLM"/>
    </source>
</evidence>
<evidence type="ECO:0000313" key="1">
    <source>
        <dbReference type="EMBL" id="QGH63401.1"/>
    </source>
</evidence>
<reference evidence="1 2" key="1">
    <citation type="submission" date="2019-11" db="EMBL/GenBank/DDBJ databases">
        <title>The Phosphoenolpyruvate Phosphotransferase System Regulates Serratia proteamaculans 336X Biofilm Formation and Wheat Roots colonization.</title>
        <authorList>
            <person name="Liu F."/>
        </authorList>
    </citation>
    <scope>NUCLEOTIDE SEQUENCE [LARGE SCALE GENOMIC DNA]</scope>
    <source>
        <strain evidence="1 2">336X</strain>
    </source>
</reference>
<dbReference type="GO" id="GO:0003677">
    <property type="term" value="F:DNA binding"/>
    <property type="evidence" value="ECO:0007669"/>
    <property type="project" value="InterPro"/>
</dbReference>